<gene>
    <name evidence="1" type="ORF">M404DRAFT_995695</name>
</gene>
<reference evidence="1 2" key="1">
    <citation type="submission" date="2014-04" db="EMBL/GenBank/DDBJ databases">
        <authorList>
            <consortium name="DOE Joint Genome Institute"/>
            <person name="Kuo A."/>
            <person name="Kohler A."/>
            <person name="Costa M.D."/>
            <person name="Nagy L.G."/>
            <person name="Floudas D."/>
            <person name="Copeland A."/>
            <person name="Barry K.W."/>
            <person name="Cichocki N."/>
            <person name="Veneault-Fourrey C."/>
            <person name="LaButti K."/>
            <person name="Lindquist E.A."/>
            <person name="Lipzen A."/>
            <person name="Lundell T."/>
            <person name="Morin E."/>
            <person name="Murat C."/>
            <person name="Sun H."/>
            <person name="Tunlid A."/>
            <person name="Henrissat B."/>
            <person name="Grigoriev I.V."/>
            <person name="Hibbett D.S."/>
            <person name="Martin F."/>
            <person name="Nordberg H.P."/>
            <person name="Cantor M.N."/>
            <person name="Hua S.X."/>
        </authorList>
    </citation>
    <scope>NUCLEOTIDE SEQUENCE [LARGE SCALE GENOMIC DNA]</scope>
    <source>
        <strain evidence="1 2">Marx 270</strain>
    </source>
</reference>
<feature type="non-terminal residue" evidence="1">
    <location>
        <position position="432"/>
    </location>
</feature>
<keyword evidence="2" id="KW-1185">Reference proteome</keyword>
<dbReference type="AlphaFoldDB" id="A0A0C3PA76"/>
<dbReference type="OrthoDB" id="2627665at2759"/>
<organism evidence="1 2">
    <name type="scientific">Pisolithus tinctorius Marx 270</name>
    <dbReference type="NCBI Taxonomy" id="870435"/>
    <lineage>
        <taxon>Eukaryota</taxon>
        <taxon>Fungi</taxon>
        <taxon>Dikarya</taxon>
        <taxon>Basidiomycota</taxon>
        <taxon>Agaricomycotina</taxon>
        <taxon>Agaricomycetes</taxon>
        <taxon>Agaricomycetidae</taxon>
        <taxon>Boletales</taxon>
        <taxon>Sclerodermatineae</taxon>
        <taxon>Pisolithaceae</taxon>
        <taxon>Pisolithus</taxon>
    </lineage>
</organism>
<name>A0A0C3PA76_PISTI</name>
<proteinExistence type="predicted"/>
<sequence>MSAPPVMTFPTQCHGFVPRSGPLSSPPDMRQACSLAMQYPFDVCGSSHGLRRPSRIYGKSPLVHYLPSRRNRQCSGFPAGQKMLDSDMLETFKQFCVLVVVFLVLRVVADTALYVCRSPSHSKYLPCRTVLPSSRESSDPTPTTAAVLQFVADQIKLANSMATWTTSLGIRFHELLEEDQANLEALQWASLLTEQSHLPYGRRLTEYSGVNVTELLHTPLIDLTPRGFIGKSFTYALDELDRLSALSCPGYSYTRGGEEDHDIHALAVYHRISSSLLLEYSAAQPRVRRLLDSLRITRQRLASMVAHREDGRQFYDTRRFWWRRNDYAYATKQEAFSGLLARLDEMIEGLSLLAAYLDRITDELSSVPEIPEFDRKVEVSACLDALRNLFARSTLTLPLRYSSLLPTTVHDVSSLAGRRMRAIFSLIHAVGV</sequence>
<dbReference type="EMBL" id="KN831952">
    <property type="protein sequence ID" value="KIO10500.1"/>
    <property type="molecule type" value="Genomic_DNA"/>
</dbReference>
<reference evidence="2" key="2">
    <citation type="submission" date="2015-01" db="EMBL/GenBank/DDBJ databases">
        <title>Evolutionary Origins and Diversification of the Mycorrhizal Mutualists.</title>
        <authorList>
            <consortium name="DOE Joint Genome Institute"/>
            <consortium name="Mycorrhizal Genomics Consortium"/>
            <person name="Kohler A."/>
            <person name="Kuo A."/>
            <person name="Nagy L.G."/>
            <person name="Floudas D."/>
            <person name="Copeland A."/>
            <person name="Barry K.W."/>
            <person name="Cichocki N."/>
            <person name="Veneault-Fourrey C."/>
            <person name="LaButti K."/>
            <person name="Lindquist E.A."/>
            <person name="Lipzen A."/>
            <person name="Lundell T."/>
            <person name="Morin E."/>
            <person name="Murat C."/>
            <person name="Riley R."/>
            <person name="Ohm R."/>
            <person name="Sun H."/>
            <person name="Tunlid A."/>
            <person name="Henrissat B."/>
            <person name="Grigoriev I.V."/>
            <person name="Hibbett D.S."/>
            <person name="Martin F."/>
        </authorList>
    </citation>
    <scope>NUCLEOTIDE SEQUENCE [LARGE SCALE GENOMIC DNA]</scope>
    <source>
        <strain evidence="2">Marx 270</strain>
    </source>
</reference>
<evidence type="ECO:0000313" key="1">
    <source>
        <dbReference type="EMBL" id="KIO10500.1"/>
    </source>
</evidence>
<dbReference type="HOGENOM" id="CLU_635484_0_0_1"/>
<dbReference type="InParanoid" id="A0A0C3PA76"/>
<accession>A0A0C3PA76</accession>
<evidence type="ECO:0000313" key="2">
    <source>
        <dbReference type="Proteomes" id="UP000054217"/>
    </source>
</evidence>
<protein>
    <submittedName>
        <fullName evidence="1">Uncharacterized protein</fullName>
    </submittedName>
</protein>
<dbReference type="Proteomes" id="UP000054217">
    <property type="component" value="Unassembled WGS sequence"/>
</dbReference>